<evidence type="ECO:0000256" key="4">
    <source>
        <dbReference type="ARBA" id="ARBA00012045"/>
    </source>
</evidence>
<dbReference type="NCBIfam" id="TIGR01084">
    <property type="entry name" value="mutY"/>
    <property type="match status" value="1"/>
</dbReference>
<dbReference type="Pfam" id="PF00730">
    <property type="entry name" value="HhH-GPD"/>
    <property type="match status" value="1"/>
</dbReference>
<dbReference type="AlphaFoldDB" id="A0A117N3I1"/>
<evidence type="ECO:0000256" key="13">
    <source>
        <dbReference type="ARBA" id="ARBA00023295"/>
    </source>
</evidence>
<dbReference type="EMBL" id="LPWA01000104">
    <property type="protein sequence ID" value="KUM26631.1"/>
    <property type="molecule type" value="Genomic_DNA"/>
</dbReference>
<dbReference type="Gene3D" id="1.10.1670.10">
    <property type="entry name" value="Helix-hairpin-Helix base-excision DNA repair enzymes (C-terminal)"/>
    <property type="match status" value="1"/>
</dbReference>
<dbReference type="PROSITE" id="PS01155">
    <property type="entry name" value="ENDONUCLEASE_III_2"/>
    <property type="match status" value="1"/>
</dbReference>
<evidence type="ECO:0000256" key="12">
    <source>
        <dbReference type="ARBA" id="ARBA00023204"/>
    </source>
</evidence>
<dbReference type="GO" id="GO:0032357">
    <property type="term" value="F:oxidized purine DNA binding"/>
    <property type="evidence" value="ECO:0007669"/>
    <property type="project" value="TreeGrafter"/>
</dbReference>
<proteinExistence type="inferred from homology"/>
<keyword evidence="11" id="KW-0411">Iron-sulfur</keyword>
<dbReference type="InterPro" id="IPR044298">
    <property type="entry name" value="MIG/MutY"/>
</dbReference>
<dbReference type="SMART" id="SM00478">
    <property type="entry name" value="ENDO3c"/>
    <property type="match status" value="1"/>
</dbReference>
<comment type="similarity">
    <text evidence="3 14">Belongs to the Nth/MutY family.</text>
</comment>
<dbReference type="OrthoDB" id="9802365at2"/>
<reference evidence="16 17" key="1">
    <citation type="submission" date="2015-12" db="EMBL/GenBank/DDBJ databases">
        <title>Draft genome sequence of Mesorhizobium sp. UFLA 01-765, a multitolerant efficient symbiont and plant-growth promoting strain isolated from Zn-mining soil using Leucaena leucocephala as a trap plant.</title>
        <authorList>
            <person name="Rangel W.M."/>
            <person name="Thijs S."/>
            <person name="Longatti S.M."/>
            <person name="Moreira F.M."/>
            <person name="Weyens N."/>
            <person name="Vangronsveld J."/>
            <person name="Van Hamme J.D."/>
            <person name="Bottos E.M."/>
            <person name="Rineau F."/>
        </authorList>
    </citation>
    <scope>NUCLEOTIDE SEQUENCE [LARGE SCALE GENOMIC DNA]</scope>
    <source>
        <strain evidence="16 17">UFLA 01-765</strain>
    </source>
</reference>
<evidence type="ECO:0000313" key="17">
    <source>
        <dbReference type="Proteomes" id="UP000053176"/>
    </source>
</evidence>
<evidence type="ECO:0000256" key="9">
    <source>
        <dbReference type="ARBA" id="ARBA00022801"/>
    </source>
</evidence>
<dbReference type="InterPro" id="IPR023170">
    <property type="entry name" value="HhH_base_excis_C"/>
</dbReference>
<dbReference type="Pfam" id="PF14815">
    <property type="entry name" value="NUDIX_4"/>
    <property type="match status" value="1"/>
</dbReference>
<dbReference type="FunFam" id="1.10.340.30:FF:000002">
    <property type="entry name" value="Adenine DNA glycosylase"/>
    <property type="match status" value="1"/>
</dbReference>
<comment type="function">
    <text evidence="2">Adenine glycosylase active on G-A mispairs. MutY also corrects error-prone DNA synthesis past GO lesions which are due to the oxidatively damaged form of guanine: 7,8-dihydro-8-oxoguanine (8-oxo-dGTP).</text>
</comment>
<dbReference type="SUPFAM" id="SSF55811">
    <property type="entry name" value="Nudix"/>
    <property type="match status" value="1"/>
</dbReference>
<keyword evidence="7" id="KW-0479">Metal-binding</keyword>
<dbReference type="GO" id="GO:0051539">
    <property type="term" value="F:4 iron, 4 sulfur cluster binding"/>
    <property type="evidence" value="ECO:0007669"/>
    <property type="project" value="UniProtKB-UniRule"/>
</dbReference>
<evidence type="ECO:0000256" key="1">
    <source>
        <dbReference type="ARBA" id="ARBA00000843"/>
    </source>
</evidence>
<name>A0A117N3I1_RHILI</name>
<keyword evidence="8 14" id="KW-0227">DNA damage</keyword>
<comment type="catalytic activity">
    <reaction evidence="1 14">
        <text>Hydrolyzes free adenine bases from 7,8-dihydro-8-oxoguanine:adenine mismatched double-stranded DNA, leaving an apurinic site.</text>
        <dbReference type="EC" id="3.2.2.31"/>
    </reaction>
</comment>
<dbReference type="InterPro" id="IPR004035">
    <property type="entry name" value="Endouclease-III_FeS-bd_BS"/>
</dbReference>
<evidence type="ECO:0000256" key="6">
    <source>
        <dbReference type="ARBA" id="ARBA00022485"/>
    </source>
</evidence>
<dbReference type="InterPro" id="IPR029119">
    <property type="entry name" value="MutY_C"/>
</dbReference>
<keyword evidence="12" id="KW-0234">DNA repair</keyword>
<evidence type="ECO:0000313" key="16">
    <source>
        <dbReference type="EMBL" id="KUM26631.1"/>
    </source>
</evidence>
<comment type="cofactor">
    <cofactor evidence="14">
        <name>[4Fe-4S] cluster</name>
        <dbReference type="ChEBI" id="CHEBI:49883"/>
    </cofactor>
    <text evidence="14">Binds 1 [4Fe-4S] cluster.</text>
</comment>
<evidence type="ECO:0000256" key="10">
    <source>
        <dbReference type="ARBA" id="ARBA00023004"/>
    </source>
</evidence>
<keyword evidence="10 14" id="KW-0408">Iron</keyword>
<keyword evidence="13 14" id="KW-0326">Glycosidase</keyword>
<dbReference type="CDD" id="cd03431">
    <property type="entry name" value="NUDIX_DNA_Glycosylase_C-MutY"/>
    <property type="match status" value="1"/>
</dbReference>
<dbReference type="InterPro" id="IPR015797">
    <property type="entry name" value="NUDIX_hydrolase-like_dom_sf"/>
</dbReference>
<evidence type="ECO:0000256" key="14">
    <source>
        <dbReference type="RuleBase" id="RU365096"/>
    </source>
</evidence>
<dbReference type="SUPFAM" id="SSF48150">
    <property type="entry name" value="DNA-glycosylase"/>
    <property type="match status" value="1"/>
</dbReference>
<evidence type="ECO:0000256" key="11">
    <source>
        <dbReference type="ARBA" id="ARBA00023014"/>
    </source>
</evidence>
<dbReference type="GO" id="GO:0006284">
    <property type="term" value="P:base-excision repair"/>
    <property type="evidence" value="ECO:0007669"/>
    <property type="project" value="UniProtKB-UniRule"/>
</dbReference>
<evidence type="ECO:0000259" key="15">
    <source>
        <dbReference type="SMART" id="SM00478"/>
    </source>
</evidence>
<dbReference type="EC" id="3.2.2.31" evidence="4 14"/>
<keyword evidence="6" id="KW-0004">4Fe-4S</keyword>
<evidence type="ECO:0000256" key="5">
    <source>
        <dbReference type="ARBA" id="ARBA00022023"/>
    </source>
</evidence>
<dbReference type="PANTHER" id="PTHR42944">
    <property type="entry name" value="ADENINE DNA GLYCOSYLASE"/>
    <property type="match status" value="1"/>
</dbReference>
<dbReference type="InterPro" id="IPR011257">
    <property type="entry name" value="DNA_glycosylase"/>
</dbReference>
<dbReference type="GO" id="GO:0034039">
    <property type="term" value="F:8-oxo-7,8-dihydroguanine DNA N-glycosylase activity"/>
    <property type="evidence" value="ECO:0007669"/>
    <property type="project" value="TreeGrafter"/>
</dbReference>
<dbReference type="Gene3D" id="3.90.79.10">
    <property type="entry name" value="Nucleoside Triphosphate Pyrophosphohydrolase"/>
    <property type="match status" value="1"/>
</dbReference>
<evidence type="ECO:0000256" key="7">
    <source>
        <dbReference type="ARBA" id="ARBA00022723"/>
    </source>
</evidence>
<sequence>MALQDQTRKAEKAISGDSSIAARLLAWYDAHHRDLPWRVTPGAFARGTRPDPYRIWLSEVMLQQTTVEAVKAYFRTFIEKWPTVAALAAAPAEDVMKAWAGLGYYSRARNLKACADIVAAQRGGRFPDTEAGLKELPGIGAYTAAAVAAIAFDRPAAVVDGNVERVVSRLYSIETPLSEAKPEIRALVEKLVPETRPGDFAQAMMDLGATICTPRRPRCMLCPVREDCSAILAGDPERFPVRLPKDDRPLRRGAAFVAERGDGAILLRKRPDKGLLGGMTEVPTTAWTARADGATTADAAPFPADWRRAGRIGHVFTHFALELDVFHAHIEGAAPVGHFWSLAHEISGEALPTVMKKVIERAIPGATKARPV</sequence>
<dbReference type="InterPro" id="IPR003651">
    <property type="entry name" value="Endonuclease3_FeS-loop_motif"/>
</dbReference>
<dbReference type="Pfam" id="PF10576">
    <property type="entry name" value="EndIII_4Fe-2S"/>
    <property type="match status" value="1"/>
</dbReference>
<keyword evidence="9" id="KW-0378">Hydrolase</keyword>
<evidence type="ECO:0000256" key="2">
    <source>
        <dbReference type="ARBA" id="ARBA00002933"/>
    </source>
</evidence>
<dbReference type="GO" id="GO:0000701">
    <property type="term" value="F:purine-specific mismatch base pair DNA N-glycosylase activity"/>
    <property type="evidence" value="ECO:0007669"/>
    <property type="project" value="UniProtKB-EC"/>
</dbReference>
<dbReference type="InterPro" id="IPR005760">
    <property type="entry name" value="A/G_AdeGlyc_MutY"/>
</dbReference>
<gene>
    <name evidence="16" type="ORF">AU467_21140</name>
</gene>
<organism evidence="16 17">
    <name type="scientific">Rhizobium loti</name>
    <name type="common">Mesorhizobium loti</name>
    <dbReference type="NCBI Taxonomy" id="381"/>
    <lineage>
        <taxon>Bacteria</taxon>
        <taxon>Pseudomonadati</taxon>
        <taxon>Pseudomonadota</taxon>
        <taxon>Alphaproteobacteria</taxon>
        <taxon>Hyphomicrobiales</taxon>
        <taxon>Phyllobacteriaceae</taxon>
        <taxon>Mesorhizobium</taxon>
    </lineage>
</organism>
<dbReference type="SMART" id="SM00525">
    <property type="entry name" value="FES"/>
    <property type="match status" value="1"/>
</dbReference>
<dbReference type="Proteomes" id="UP000053176">
    <property type="component" value="Unassembled WGS sequence"/>
</dbReference>
<accession>A0A117N3I1</accession>
<dbReference type="Gene3D" id="1.10.340.30">
    <property type="entry name" value="Hypothetical protein, domain 2"/>
    <property type="match status" value="1"/>
</dbReference>
<dbReference type="PANTHER" id="PTHR42944:SF1">
    <property type="entry name" value="ADENINE DNA GLYCOSYLASE"/>
    <property type="match status" value="1"/>
</dbReference>
<evidence type="ECO:0000256" key="8">
    <source>
        <dbReference type="ARBA" id="ARBA00022763"/>
    </source>
</evidence>
<dbReference type="GO" id="GO:0046872">
    <property type="term" value="F:metal ion binding"/>
    <property type="evidence" value="ECO:0007669"/>
    <property type="project" value="UniProtKB-UniRule"/>
</dbReference>
<dbReference type="InterPro" id="IPR004036">
    <property type="entry name" value="Endonuclease-III-like_CS2"/>
</dbReference>
<dbReference type="GO" id="GO:0006298">
    <property type="term" value="P:mismatch repair"/>
    <property type="evidence" value="ECO:0007669"/>
    <property type="project" value="TreeGrafter"/>
</dbReference>
<feature type="domain" description="HhH-GPD" evidence="15">
    <location>
        <begin position="61"/>
        <end position="210"/>
    </location>
</feature>
<dbReference type="PROSITE" id="PS00764">
    <property type="entry name" value="ENDONUCLEASE_III_1"/>
    <property type="match status" value="1"/>
</dbReference>
<evidence type="ECO:0000256" key="3">
    <source>
        <dbReference type="ARBA" id="ARBA00008343"/>
    </source>
</evidence>
<comment type="caution">
    <text evidence="16">The sequence shown here is derived from an EMBL/GenBank/DDBJ whole genome shotgun (WGS) entry which is preliminary data.</text>
</comment>
<dbReference type="InterPro" id="IPR003265">
    <property type="entry name" value="HhH-GPD_domain"/>
</dbReference>
<dbReference type="CDD" id="cd00056">
    <property type="entry name" value="ENDO3c"/>
    <property type="match status" value="1"/>
</dbReference>
<protein>
    <recommendedName>
        <fullName evidence="5 14">Adenine DNA glycosylase</fullName>
        <ecNumber evidence="4 14">3.2.2.31</ecNumber>
    </recommendedName>
</protein>
<dbReference type="GO" id="GO:0035485">
    <property type="term" value="F:adenine/guanine mispair binding"/>
    <property type="evidence" value="ECO:0007669"/>
    <property type="project" value="TreeGrafter"/>
</dbReference>